<name>A0ACB6QBB8_9PLEO</name>
<protein>
    <submittedName>
        <fullName evidence="1">Uncharacterized protein</fullName>
    </submittedName>
</protein>
<reference evidence="1" key="1">
    <citation type="journal article" date="2020" name="Stud. Mycol.">
        <title>101 Dothideomycetes genomes: a test case for predicting lifestyles and emergence of pathogens.</title>
        <authorList>
            <person name="Haridas S."/>
            <person name="Albert R."/>
            <person name="Binder M."/>
            <person name="Bloem J."/>
            <person name="Labutti K."/>
            <person name="Salamov A."/>
            <person name="Andreopoulos B."/>
            <person name="Baker S."/>
            <person name="Barry K."/>
            <person name="Bills G."/>
            <person name="Bluhm B."/>
            <person name="Cannon C."/>
            <person name="Castanera R."/>
            <person name="Culley D."/>
            <person name="Daum C."/>
            <person name="Ezra D."/>
            <person name="Gonzalez J."/>
            <person name="Henrissat B."/>
            <person name="Kuo A."/>
            <person name="Liang C."/>
            <person name="Lipzen A."/>
            <person name="Lutzoni F."/>
            <person name="Magnuson J."/>
            <person name="Mondo S."/>
            <person name="Nolan M."/>
            <person name="Ohm R."/>
            <person name="Pangilinan J."/>
            <person name="Park H.-J."/>
            <person name="Ramirez L."/>
            <person name="Alfaro M."/>
            <person name="Sun H."/>
            <person name="Tritt A."/>
            <person name="Yoshinaga Y."/>
            <person name="Zwiers L.-H."/>
            <person name="Turgeon B."/>
            <person name="Goodwin S."/>
            <person name="Spatafora J."/>
            <person name="Crous P."/>
            <person name="Grigoriev I."/>
        </authorList>
    </citation>
    <scope>NUCLEOTIDE SEQUENCE</scope>
    <source>
        <strain evidence="1">ATCC 200398</strain>
    </source>
</reference>
<evidence type="ECO:0000313" key="1">
    <source>
        <dbReference type="EMBL" id="KAF2463795.1"/>
    </source>
</evidence>
<gene>
    <name evidence="1" type="ORF">BDR25DRAFT_362470</name>
</gene>
<accession>A0ACB6QBB8</accession>
<dbReference type="Proteomes" id="UP000799755">
    <property type="component" value="Unassembled WGS sequence"/>
</dbReference>
<organism evidence="1 2">
    <name type="scientific">Lindgomyces ingoldianus</name>
    <dbReference type="NCBI Taxonomy" id="673940"/>
    <lineage>
        <taxon>Eukaryota</taxon>
        <taxon>Fungi</taxon>
        <taxon>Dikarya</taxon>
        <taxon>Ascomycota</taxon>
        <taxon>Pezizomycotina</taxon>
        <taxon>Dothideomycetes</taxon>
        <taxon>Pleosporomycetidae</taxon>
        <taxon>Pleosporales</taxon>
        <taxon>Lindgomycetaceae</taxon>
        <taxon>Lindgomyces</taxon>
    </lineage>
</organism>
<dbReference type="EMBL" id="MU003546">
    <property type="protein sequence ID" value="KAF2463795.1"/>
    <property type="molecule type" value="Genomic_DNA"/>
</dbReference>
<evidence type="ECO:0000313" key="2">
    <source>
        <dbReference type="Proteomes" id="UP000799755"/>
    </source>
</evidence>
<keyword evidence="2" id="KW-1185">Reference proteome</keyword>
<comment type="caution">
    <text evidence="1">The sequence shown here is derived from an EMBL/GenBank/DDBJ whole genome shotgun (WGS) entry which is preliminary data.</text>
</comment>
<proteinExistence type="predicted"/>
<sequence>MFSPPTSSAKHSLEVDRKGVPLSMKSYRSAQTALPNPIETQAQQESTLNSACLNILSHTTFSKPTFQSASTQPKFIGTCIICKVCSRDPRLPSQPPPTPYYPKPTLSPNGNPSEPANEPSSKGYMYLKDDATPMLLNSSFDSDPQLRIASMVPVYSVLYNAPNSITGVDVGNVSSGLDLLGEVVNTQCISPRNRTSKETTTIVEVSEVEIPISLEACLQKIDTRSNQTFTLFQASTDDPNILPSRVNFIRATDPHLPNIPIYTYESWKPLACSYYPLATLARRDVYVTIPLHLEPRTPYYNGGASPWTNYVYSISTRNLLECATLGLVAYLRTRLLQYNNADITNTLYIPDIIRRGGLIPFHFILLDGLVGKFIAFDRNGNGHGSPKPPAPISPHIFLHHPNSICNKEPGTSAVLEAAIAYGVFGELRREGGVLVMQLRVACVNAESGGQMLFLIRNPRVASLSNFQLRGIHTIIQSFISHISPLNNPFPPISPGLTSTV</sequence>